<keyword evidence="3" id="KW-1185">Reference proteome</keyword>
<dbReference type="EMBL" id="BMYD01000005">
    <property type="protein sequence ID" value="GHA87756.1"/>
    <property type="molecule type" value="Genomic_DNA"/>
</dbReference>
<feature type="region of interest" description="Disordered" evidence="1">
    <location>
        <begin position="1"/>
        <end position="47"/>
    </location>
</feature>
<comment type="caution">
    <text evidence="2">The sequence shown here is derived from an EMBL/GenBank/DDBJ whole genome shotgun (WGS) entry which is preliminary data.</text>
</comment>
<evidence type="ECO:0000313" key="3">
    <source>
        <dbReference type="Proteomes" id="UP000646426"/>
    </source>
</evidence>
<dbReference type="Gene3D" id="6.10.280.50">
    <property type="match status" value="1"/>
</dbReference>
<dbReference type="Pfam" id="PF04325">
    <property type="entry name" value="DUF465"/>
    <property type="match status" value="1"/>
</dbReference>
<gene>
    <name evidence="2" type="ORF">GCM10007067_27240</name>
</gene>
<evidence type="ECO:0008006" key="4">
    <source>
        <dbReference type="Google" id="ProtNLM"/>
    </source>
</evidence>
<dbReference type="InterPro" id="IPR007420">
    <property type="entry name" value="DUF465"/>
</dbReference>
<accession>A0A918WA39</accession>
<organism evidence="2 3">
    <name type="scientific">Cognatilysobacter bugurensis</name>
    <dbReference type="NCBI Taxonomy" id="543356"/>
    <lineage>
        <taxon>Bacteria</taxon>
        <taxon>Pseudomonadati</taxon>
        <taxon>Pseudomonadota</taxon>
        <taxon>Gammaproteobacteria</taxon>
        <taxon>Lysobacterales</taxon>
        <taxon>Lysobacteraceae</taxon>
        <taxon>Cognatilysobacter</taxon>
    </lineage>
</organism>
<evidence type="ECO:0000256" key="1">
    <source>
        <dbReference type="SAM" id="MobiDB-lite"/>
    </source>
</evidence>
<reference evidence="2" key="1">
    <citation type="journal article" date="2014" name="Int. J. Syst. Evol. Microbiol.">
        <title>Complete genome sequence of Corynebacterium casei LMG S-19264T (=DSM 44701T), isolated from a smear-ripened cheese.</title>
        <authorList>
            <consortium name="US DOE Joint Genome Institute (JGI-PGF)"/>
            <person name="Walter F."/>
            <person name="Albersmeier A."/>
            <person name="Kalinowski J."/>
            <person name="Ruckert C."/>
        </authorList>
    </citation>
    <scope>NUCLEOTIDE SEQUENCE</scope>
    <source>
        <strain evidence="2">KCTC 23077</strain>
    </source>
</reference>
<evidence type="ECO:0000313" key="2">
    <source>
        <dbReference type="EMBL" id="GHA87756.1"/>
    </source>
</evidence>
<dbReference type="AlphaFoldDB" id="A0A918WA39"/>
<dbReference type="Proteomes" id="UP000646426">
    <property type="component" value="Unassembled WGS sequence"/>
</dbReference>
<proteinExistence type="predicted"/>
<reference evidence="2" key="2">
    <citation type="submission" date="2020-09" db="EMBL/GenBank/DDBJ databases">
        <authorList>
            <person name="Sun Q."/>
            <person name="Kim S."/>
        </authorList>
    </citation>
    <scope>NUCLEOTIDE SEQUENCE</scope>
    <source>
        <strain evidence="2">KCTC 23077</strain>
    </source>
</reference>
<name>A0A918WA39_9GAMM</name>
<protein>
    <recommendedName>
        <fullName evidence="4">DUF465 domain-containing protein</fullName>
    </recommendedName>
</protein>
<sequence length="127" mass="14219">MRAAARARHMRRGFGKRQGVGRRVQGQDRAHGRTGRRPAILPAGPAVSLKPGRAKLRRMLENASPTEIARRLAALREEHRDLDAAIERLAPDARADQLAVLRLKKRKLWLKDCIARLESALIPDEPA</sequence>
<feature type="compositionally biased region" description="Basic residues" evidence="1">
    <location>
        <begin position="1"/>
        <end position="15"/>
    </location>
</feature>
<dbReference type="InterPro" id="IPR038444">
    <property type="entry name" value="DUF465_sf"/>
</dbReference>